<feature type="region of interest" description="Disordered" evidence="1">
    <location>
        <begin position="1"/>
        <end position="96"/>
    </location>
</feature>
<protein>
    <submittedName>
        <fullName evidence="2">Uncharacterized protein</fullName>
    </submittedName>
</protein>
<organism evidence="2 3">
    <name type="scientific">Cymbomonas tetramitiformis</name>
    <dbReference type="NCBI Taxonomy" id="36881"/>
    <lineage>
        <taxon>Eukaryota</taxon>
        <taxon>Viridiplantae</taxon>
        <taxon>Chlorophyta</taxon>
        <taxon>Pyramimonadophyceae</taxon>
        <taxon>Pyramimonadales</taxon>
        <taxon>Pyramimonadaceae</taxon>
        <taxon>Cymbomonas</taxon>
    </lineage>
</organism>
<proteinExistence type="predicted"/>
<evidence type="ECO:0000256" key="1">
    <source>
        <dbReference type="SAM" id="MobiDB-lite"/>
    </source>
</evidence>
<accession>A0AAE0G0Y1</accession>
<feature type="compositionally biased region" description="Basic and acidic residues" evidence="1">
    <location>
        <begin position="1"/>
        <end position="10"/>
    </location>
</feature>
<evidence type="ECO:0000313" key="3">
    <source>
        <dbReference type="Proteomes" id="UP001190700"/>
    </source>
</evidence>
<sequence>MGRTHLDTRPRASSSGSDTQDSKVQRTDKLAMVKQAEREKRDALKMERELQKTKKKEEERNVASTHRELRQLDGGESRRARKDVKKEEQKERRKMNHHFAAECEHGVHRCRICNPPTSRKADHRAA</sequence>
<gene>
    <name evidence="2" type="ORF">CYMTET_22626</name>
</gene>
<name>A0AAE0G0Y1_9CHLO</name>
<feature type="compositionally biased region" description="Basic and acidic residues" evidence="1">
    <location>
        <begin position="20"/>
        <end position="91"/>
    </location>
</feature>
<dbReference type="Proteomes" id="UP001190700">
    <property type="component" value="Unassembled WGS sequence"/>
</dbReference>
<evidence type="ECO:0000313" key="2">
    <source>
        <dbReference type="EMBL" id="KAK3268896.1"/>
    </source>
</evidence>
<dbReference type="EMBL" id="LGRX02011492">
    <property type="protein sequence ID" value="KAK3268896.1"/>
    <property type="molecule type" value="Genomic_DNA"/>
</dbReference>
<dbReference type="AlphaFoldDB" id="A0AAE0G0Y1"/>
<reference evidence="2 3" key="1">
    <citation type="journal article" date="2015" name="Genome Biol. Evol.">
        <title>Comparative Genomics of a Bacterivorous Green Alga Reveals Evolutionary Causalities and Consequences of Phago-Mixotrophic Mode of Nutrition.</title>
        <authorList>
            <person name="Burns J.A."/>
            <person name="Paasch A."/>
            <person name="Narechania A."/>
            <person name="Kim E."/>
        </authorList>
    </citation>
    <scope>NUCLEOTIDE SEQUENCE [LARGE SCALE GENOMIC DNA]</scope>
    <source>
        <strain evidence="2 3">PLY_AMNH</strain>
    </source>
</reference>
<keyword evidence="3" id="KW-1185">Reference proteome</keyword>
<comment type="caution">
    <text evidence="2">The sequence shown here is derived from an EMBL/GenBank/DDBJ whole genome shotgun (WGS) entry which is preliminary data.</text>
</comment>